<reference evidence="7 8" key="1">
    <citation type="submission" date="2018-09" db="EMBL/GenBank/DDBJ databases">
        <title>Genomic Encyclopedia of Archaeal and Bacterial Type Strains, Phase II (KMG-II): from individual species to whole genera.</title>
        <authorList>
            <person name="Goeker M."/>
        </authorList>
    </citation>
    <scope>NUCLEOTIDE SEQUENCE [LARGE SCALE GENOMIC DNA]</scope>
    <source>
        <strain evidence="7 8">DSM 16505</strain>
    </source>
</reference>
<dbReference type="EMBL" id="RAQM01000009">
    <property type="protein sequence ID" value="RKF03341.1"/>
    <property type="molecule type" value="Genomic_DNA"/>
</dbReference>
<dbReference type="InterPro" id="IPR017283">
    <property type="entry name" value="HchA"/>
</dbReference>
<organism evidence="7 8">
    <name type="scientific">Tenacibaculum lutimaris</name>
    <dbReference type="NCBI Taxonomy" id="285258"/>
    <lineage>
        <taxon>Bacteria</taxon>
        <taxon>Pseudomonadati</taxon>
        <taxon>Bacteroidota</taxon>
        <taxon>Flavobacteriia</taxon>
        <taxon>Flavobacteriales</taxon>
        <taxon>Flavobacteriaceae</taxon>
        <taxon>Tenacibaculum</taxon>
    </lineage>
</organism>
<dbReference type="Pfam" id="PF01965">
    <property type="entry name" value="DJ-1_PfpI"/>
    <property type="match status" value="1"/>
</dbReference>
<dbReference type="GO" id="GO:0005737">
    <property type="term" value="C:cytoplasm"/>
    <property type="evidence" value="ECO:0007669"/>
    <property type="project" value="TreeGrafter"/>
</dbReference>
<keyword evidence="5" id="KW-0234">DNA repair</keyword>
<dbReference type="RefSeq" id="WP_120186930.1">
    <property type="nucleotide sequence ID" value="NZ_RAQM01000009.1"/>
</dbReference>
<dbReference type="GO" id="GO:0019243">
    <property type="term" value="P:methylglyoxal catabolic process to D-lactate via S-lactoyl-glutathione"/>
    <property type="evidence" value="ECO:0007669"/>
    <property type="project" value="TreeGrafter"/>
</dbReference>
<evidence type="ECO:0000256" key="4">
    <source>
        <dbReference type="ARBA" id="ARBA00023016"/>
    </source>
</evidence>
<evidence type="ECO:0000256" key="2">
    <source>
        <dbReference type="ARBA" id="ARBA00022763"/>
    </source>
</evidence>
<evidence type="ECO:0000256" key="3">
    <source>
        <dbReference type="ARBA" id="ARBA00022801"/>
    </source>
</evidence>
<dbReference type="InterPro" id="IPR050325">
    <property type="entry name" value="Prot/Nucl_acid_deglycase"/>
</dbReference>
<evidence type="ECO:0000256" key="5">
    <source>
        <dbReference type="ARBA" id="ARBA00023204"/>
    </source>
</evidence>
<dbReference type="SUPFAM" id="SSF52317">
    <property type="entry name" value="Class I glutamine amidotransferase-like"/>
    <property type="match status" value="1"/>
</dbReference>
<dbReference type="Gene3D" id="3.40.50.880">
    <property type="match status" value="1"/>
</dbReference>
<evidence type="ECO:0000313" key="8">
    <source>
        <dbReference type="Proteomes" id="UP000285780"/>
    </source>
</evidence>
<dbReference type="PIRSF" id="PIRSF037798">
    <property type="entry name" value="Chaperone_HchA"/>
    <property type="match status" value="1"/>
</dbReference>
<dbReference type="PANTHER" id="PTHR48094:SF20">
    <property type="entry name" value="PROTEIN_NUCLEIC ACID DEGLYCASE 1"/>
    <property type="match status" value="1"/>
</dbReference>
<comment type="caution">
    <text evidence="7">The sequence shown here is derived from an EMBL/GenBank/DDBJ whole genome shotgun (WGS) entry which is preliminary data.</text>
</comment>
<sequence length="288" mass="32044">MNRIKSMLGAEPKEVSGNIYSPSKLALKLAVDKKTDYDHSVFEDKNTDKNRRILVIGTEQALLEMKNGKNFLTGNHPVEMFVPMLHFMKAGFEMDIATVTGNPLKLEEWAFPEEDREVMAIYETFKSQILTPLNLQEVVEEFDEESPYTAVYIPGGHGAIIDLPSSLAVKKVIDWSVKNDKWMISICHGPAAFLAAAINASPEEFPYKGYKVAAFPDGADKMLPLTGYMPGAMPWYFGERLQDLGVTIVNKMPNGKVCHDRKLITGDSPKAANKLGKLAVRLMLSETT</sequence>
<keyword evidence="2" id="KW-0227">DNA damage</keyword>
<name>A0A420DZR6_9FLAO</name>
<dbReference type="GO" id="GO:0006281">
    <property type="term" value="P:DNA repair"/>
    <property type="evidence" value="ECO:0007669"/>
    <property type="project" value="UniProtKB-KW"/>
</dbReference>
<dbReference type="InterPro" id="IPR029062">
    <property type="entry name" value="Class_I_gatase-like"/>
</dbReference>
<dbReference type="GO" id="GO:0036524">
    <property type="term" value="F:protein deglycase activity"/>
    <property type="evidence" value="ECO:0007669"/>
    <property type="project" value="InterPro"/>
</dbReference>
<dbReference type="GO" id="GO:0019172">
    <property type="term" value="F:glyoxalase III activity"/>
    <property type="evidence" value="ECO:0007669"/>
    <property type="project" value="TreeGrafter"/>
</dbReference>
<proteinExistence type="predicted"/>
<evidence type="ECO:0000259" key="6">
    <source>
        <dbReference type="Pfam" id="PF01965"/>
    </source>
</evidence>
<keyword evidence="8" id="KW-1185">Reference proteome</keyword>
<gene>
    <name evidence="7" type="ORF">C8N26_1724</name>
</gene>
<feature type="domain" description="DJ-1/PfpI" evidence="6">
    <location>
        <begin position="77"/>
        <end position="277"/>
    </location>
</feature>
<keyword evidence="4" id="KW-0346">Stress response</keyword>
<keyword evidence="1" id="KW-0963">Cytoplasm</keyword>
<protein>
    <submittedName>
        <fullName evidence="7">Molecular chaperone Hsp31 and glyoxalase 3</fullName>
    </submittedName>
</protein>
<dbReference type="Proteomes" id="UP000285780">
    <property type="component" value="Unassembled WGS sequence"/>
</dbReference>
<dbReference type="InterPro" id="IPR002818">
    <property type="entry name" value="DJ-1/PfpI"/>
</dbReference>
<evidence type="ECO:0000256" key="1">
    <source>
        <dbReference type="ARBA" id="ARBA00022490"/>
    </source>
</evidence>
<accession>A0A420DZR6</accession>
<dbReference type="PANTHER" id="PTHR48094">
    <property type="entry name" value="PROTEIN/NUCLEIC ACID DEGLYCASE DJ-1-RELATED"/>
    <property type="match status" value="1"/>
</dbReference>
<keyword evidence="3" id="KW-0378">Hydrolase</keyword>
<dbReference type="AlphaFoldDB" id="A0A420DZR6"/>
<evidence type="ECO:0000313" key="7">
    <source>
        <dbReference type="EMBL" id="RKF03341.1"/>
    </source>
</evidence>